<dbReference type="InterPro" id="IPR011990">
    <property type="entry name" value="TPR-like_helical_dom_sf"/>
</dbReference>
<proteinExistence type="predicted"/>
<dbReference type="AlphaFoldDB" id="A0A5K7X2C4"/>
<evidence type="ECO:0000313" key="1">
    <source>
        <dbReference type="EMBL" id="BBO30798.1"/>
    </source>
</evidence>
<dbReference type="KEGG" id="lpav:PLANPX_0410"/>
<reference evidence="2" key="1">
    <citation type="submission" date="2019-10" db="EMBL/GenBank/DDBJ databases">
        <title>Lacipirellula parvula gen. nov., sp. nov., representing a lineage of planctomycetes widespread in freshwater anoxic habitats, and description of the family Lacipirellulaceae.</title>
        <authorList>
            <person name="Dedysh S.N."/>
            <person name="Kulichevskaya I.S."/>
            <person name="Beletsky A.V."/>
            <person name="Rakitin A.L."/>
            <person name="Mardanov A.V."/>
            <person name="Ivanova A.A."/>
            <person name="Saltykova V.X."/>
            <person name="Rijpstra W.I.C."/>
            <person name="Sinninghe Damste J.S."/>
            <person name="Ravin N.V."/>
        </authorList>
    </citation>
    <scope>NUCLEOTIDE SEQUENCE [LARGE SCALE GENOMIC DNA]</scope>
    <source>
        <strain evidence="2">PX69</strain>
    </source>
</reference>
<sequence>MANSAIDDTYERAVGLFNVNRIDDAVDLVTADLDQRADDGRLWELLGTLAYAKDDFELALTAIERASLLIPLSPRAQLVLAKCYDRGGFRESASAIYCHLATLPDLAVDLLATLAAGLGRCGECELALQVCRRAAESFPDRADPHLGIVHYMRRLRRPVKQILPSMFRAHHLEPENVEYRVRLAWMLHESGCSAAGAYLLEGVDCEEFSCIRCLTLMQTIFDSVGDETNANVCRQRLAILASDWSSPEGDD</sequence>
<name>A0A5K7X2C4_9BACT</name>
<organism evidence="1 2">
    <name type="scientific">Lacipirellula parvula</name>
    <dbReference type="NCBI Taxonomy" id="2650471"/>
    <lineage>
        <taxon>Bacteria</taxon>
        <taxon>Pseudomonadati</taxon>
        <taxon>Planctomycetota</taxon>
        <taxon>Planctomycetia</taxon>
        <taxon>Pirellulales</taxon>
        <taxon>Lacipirellulaceae</taxon>
        <taxon>Lacipirellula</taxon>
    </lineage>
</organism>
<dbReference type="SUPFAM" id="SSF48452">
    <property type="entry name" value="TPR-like"/>
    <property type="match status" value="1"/>
</dbReference>
<accession>A0A5K7X2C4</accession>
<dbReference type="Gene3D" id="1.25.40.10">
    <property type="entry name" value="Tetratricopeptide repeat domain"/>
    <property type="match status" value="1"/>
</dbReference>
<evidence type="ECO:0000313" key="2">
    <source>
        <dbReference type="Proteomes" id="UP000326837"/>
    </source>
</evidence>
<protein>
    <recommendedName>
        <fullName evidence="3">Tetratricopeptide repeat protein</fullName>
    </recommendedName>
</protein>
<dbReference type="RefSeq" id="WP_152097065.1">
    <property type="nucleotide sequence ID" value="NZ_AP021861.1"/>
</dbReference>
<gene>
    <name evidence="1" type="ORF">PLANPX_0410</name>
</gene>
<keyword evidence="2" id="KW-1185">Reference proteome</keyword>
<evidence type="ECO:0008006" key="3">
    <source>
        <dbReference type="Google" id="ProtNLM"/>
    </source>
</evidence>
<dbReference type="Proteomes" id="UP000326837">
    <property type="component" value="Chromosome"/>
</dbReference>
<dbReference type="EMBL" id="AP021861">
    <property type="protein sequence ID" value="BBO30798.1"/>
    <property type="molecule type" value="Genomic_DNA"/>
</dbReference>